<feature type="domain" description="BAG" evidence="4">
    <location>
        <begin position="49"/>
        <end position="129"/>
    </location>
</feature>
<dbReference type="Proteomes" id="UP001341840">
    <property type="component" value="Unassembled WGS sequence"/>
</dbReference>
<protein>
    <recommendedName>
        <fullName evidence="4">BAG domain-containing protein</fullName>
    </recommendedName>
</protein>
<keyword evidence="6" id="KW-1185">Reference proteome</keyword>
<dbReference type="SUPFAM" id="SSF63491">
    <property type="entry name" value="BAG domain"/>
    <property type="match status" value="1"/>
</dbReference>
<feature type="compositionally biased region" description="Acidic residues" evidence="3">
    <location>
        <begin position="210"/>
        <end position="223"/>
    </location>
</feature>
<comment type="caution">
    <text evidence="5">The sequence shown here is derived from an EMBL/GenBank/DDBJ whole genome shotgun (WGS) entry which is preliminary data.</text>
</comment>
<dbReference type="SMART" id="SM00264">
    <property type="entry name" value="BAG"/>
    <property type="match status" value="1"/>
</dbReference>
<dbReference type="PROSITE" id="PS51035">
    <property type="entry name" value="BAG"/>
    <property type="match status" value="1"/>
</dbReference>
<feature type="region of interest" description="Disordered" evidence="3">
    <location>
        <begin position="210"/>
        <end position="264"/>
    </location>
</feature>
<proteinExistence type="predicted"/>
<evidence type="ECO:0000256" key="3">
    <source>
        <dbReference type="SAM" id="MobiDB-lite"/>
    </source>
</evidence>
<evidence type="ECO:0000256" key="2">
    <source>
        <dbReference type="SAM" id="Coils"/>
    </source>
</evidence>
<dbReference type="PANTHER" id="PTHR33322">
    <property type="entry name" value="BAG DOMAIN CONTAINING PROTEIN, EXPRESSED"/>
    <property type="match status" value="1"/>
</dbReference>
<dbReference type="InterPro" id="IPR040400">
    <property type="entry name" value="BAG5/6/7/8"/>
</dbReference>
<evidence type="ECO:0000313" key="5">
    <source>
        <dbReference type="EMBL" id="MED6144703.1"/>
    </source>
</evidence>
<dbReference type="InterPro" id="IPR003103">
    <property type="entry name" value="BAG_domain"/>
</dbReference>
<dbReference type="Pfam" id="PF02179">
    <property type="entry name" value="BAG"/>
    <property type="match status" value="1"/>
</dbReference>
<dbReference type="Gene3D" id="1.20.58.120">
    <property type="entry name" value="BAG domain"/>
    <property type="match status" value="1"/>
</dbReference>
<reference evidence="5 6" key="1">
    <citation type="journal article" date="2023" name="Plants (Basel)">
        <title>Bridging the Gap: Combining Genomics and Transcriptomics Approaches to Understand Stylosanthes scabra, an Orphan Legume from the Brazilian Caatinga.</title>
        <authorList>
            <person name="Ferreira-Neto J.R.C."/>
            <person name="da Silva M.D."/>
            <person name="Binneck E."/>
            <person name="de Melo N.F."/>
            <person name="da Silva R.H."/>
            <person name="de Melo A.L.T.M."/>
            <person name="Pandolfi V."/>
            <person name="Bustamante F.O."/>
            <person name="Brasileiro-Vidal A.C."/>
            <person name="Benko-Iseppon A.M."/>
        </authorList>
    </citation>
    <scope>NUCLEOTIDE SEQUENCE [LARGE SCALE GENOMIC DNA]</scope>
    <source>
        <tissue evidence="5">Leaves</tissue>
    </source>
</reference>
<accession>A0ABU6T9I5</accession>
<feature type="coiled-coil region" evidence="2">
    <location>
        <begin position="141"/>
        <end position="171"/>
    </location>
</feature>
<keyword evidence="2" id="KW-0175">Coiled coil</keyword>
<name>A0ABU6T9I5_9FABA</name>
<dbReference type="InterPro" id="IPR036533">
    <property type="entry name" value="BAG_dom_sf"/>
</dbReference>
<dbReference type="PROSITE" id="PS50096">
    <property type="entry name" value="IQ"/>
    <property type="match status" value="1"/>
</dbReference>
<feature type="compositionally biased region" description="Acidic residues" evidence="3">
    <location>
        <begin position="233"/>
        <end position="253"/>
    </location>
</feature>
<gene>
    <name evidence="5" type="ORF">PIB30_017971</name>
</gene>
<organism evidence="5 6">
    <name type="scientific">Stylosanthes scabra</name>
    <dbReference type="NCBI Taxonomy" id="79078"/>
    <lineage>
        <taxon>Eukaryota</taxon>
        <taxon>Viridiplantae</taxon>
        <taxon>Streptophyta</taxon>
        <taxon>Embryophyta</taxon>
        <taxon>Tracheophyta</taxon>
        <taxon>Spermatophyta</taxon>
        <taxon>Magnoliopsida</taxon>
        <taxon>eudicotyledons</taxon>
        <taxon>Gunneridae</taxon>
        <taxon>Pentapetalae</taxon>
        <taxon>rosids</taxon>
        <taxon>fabids</taxon>
        <taxon>Fabales</taxon>
        <taxon>Fabaceae</taxon>
        <taxon>Papilionoideae</taxon>
        <taxon>50 kb inversion clade</taxon>
        <taxon>dalbergioids sensu lato</taxon>
        <taxon>Dalbergieae</taxon>
        <taxon>Pterocarpus clade</taxon>
        <taxon>Stylosanthes</taxon>
    </lineage>
</organism>
<sequence>MNMNRASSQRRAPSKVRTIPIHFVGSERSRNDSAIKIQKVLRGFFVRNALKRILGLGLELQNVEAKVYASMEVIRRDQRERVRLSETIMNLLLKLDSVTVLSSCYGVRDCRRSVIKKAIALQEMVEAESGSVVAEENAMVVEEKEEKKIDVAEEKEEVEVKMEVMEDSEAEKCVSETCKNSCVEEKEEEKMEVMDDSGKEDTECVSETCNIEEDGDGDGDGEREESVGTSLVEENENENDCVVKDEEEEEEKEEEVRREGKHHHKEMLEKMMEDNERMMKMMAKLCEKNEMQTQLLTSLSKRVELLERAFACDRMRRTKRRNCSDSKHKQQNMNK</sequence>
<dbReference type="PANTHER" id="PTHR33322:SF4">
    <property type="entry name" value="BAG DOMAIN CONTAINING PROTEIN, EXPRESSED"/>
    <property type="match status" value="1"/>
</dbReference>
<dbReference type="EMBL" id="JASCZI010090674">
    <property type="protein sequence ID" value="MED6144703.1"/>
    <property type="molecule type" value="Genomic_DNA"/>
</dbReference>
<evidence type="ECO:0000259" key="4">
    <source>
        <dbReference type="PROSITE" id="PS51035"/>
    </source>
</evidence>
<evidence type="ECO:0000256" key="1">
    <source>
        <dbReference type="ARBA" id="ARBA00023186"/>
    </source>
</evidence>
<keyword evidence="1" id="KW-0143">Chaperone</keyword>
<evidence type="ECO:0000313" key="6">
    <source>
        <dbReference type="Proteomes" id="UP001341840"/>
    </source>
</evidence>